<dbReference type="AlphaFoldDB" id="A0A1V9Z3G9"/>
<evidence type="ECO:0000256" key="10">
    <source>
        <dbReference type="ARBA" id="ARBA00023136"/>
    </source>
</evidence>
<evidence type="ECO:0000313" key="16">
    <source>
        <dbReference type="Proteomes" id="UP000243217"/>
    </source>
</evidence>
<reference evidence="15 16" key="1">
    <citation type="journal article" date="2014" name="Genome Biol. Evol.">
        <title>The secreted proteins of Achlya hypogyna and Thraustotheca clavata identify the ancestral oomycete secretome and reveal gene acquisitions by horizontal gene transfer.</title>
        <authorList>
            <person name="Misner I."/>
            <person name="Blouin N."/>
            <person name="Leonard G."/>
            <person name="Richards T.A."/>
            <person name="Lane C.E."/>
        </authorList>
    </citation>
    <scope>NUCLEOTIDE SEQUENCE [LARGE SCALE GENOMIC DNA]</scope>
    <source>
        <strain evidence="15 16">ATCC 34112</strain>
    </source>
</reference>
<evidence type="ECO:0000256" key="8">
    <source>
        <dbReference type="ARBA" id="ARBA00022989"/>
    </source>
</evidence>
<evidence type="ECO:0000256" key="2">
    <source>
        <dbReference type="ARBA" id="ARBA00010185"/>
    </source>
</evidence>
<evidence type="ECO:0000256" key="4">
    <source>
        <dbReference type="ARBA" id="ARBA00022516"/>
    </source>
</evidence>
<dbReference type="UniPathway" id="UPA00557">
    <property type="reaction ID" value="UER00614"/>
</dbReference>
<dbReference type="Proteomes" id="UP000243217">
    <property type="component" value="Unassembled WGS sequence"/>
</dbReference>
<keyword evidence="3" id="KW-1003">Cell membrane</keyword>
<name>A0A1V9Z3G9_9STRA</name>
<keyword evidence="5 13" id="KW-0808">Transferase</keyword>
<keyword evidence="12" id="KW-1208">Phospholipid metabolism</keyword>
<feature type="transmembrane region" description="Helical" evidence="14">
    <location>
        <begin position="220"/>
        <end position="240"/>
    </location>
</feature>
<dbReference type="EMBL" id="JNBS01002316">
    <property type="protein sequence ID" value="OQR92563.1"/>
    <property type="molecule type" value="Genomic_DNA"/>
</dbReference>
<dbReference type="EC" id="2.7.7.41" evidence="13"/>
<feature type="transmembrane region" description="Helical" evidence="14">
    <location>
        <begin position="186"/>
        <end position="208"/>
    </location>
</feature>
<keyword evidence="8 14" id="KW-1133">Transmembrane helix</keyword>
<evidence type="ECO:0000256" key="12">
    <source>
        <dbReference type="ARBA" id="ARBA00023264"/>
    </source>
</evidence>
<evidence type="ECO:0000256" key="5">
    <source>
        <dbReference type="ARBA" id="ARBA00022679"/>
    </source>
</evidence>
<evidence type="ECO:0000256" key="6">
    <source>
        <dbReference type="ARBA" id="ARBA00022692"/>
    </source>
</evidence>
<keyword evidence="11" id="KW-0594">Phospholipid biosynthesis</keyword>
<feature type="transmembrane region" description="Helical" evidence="14">
    <location>
        <begin position="321"/>
        <end position="338"/>
    </location>
</feature>
<keyword evidence="16" id="KW-1185">Reference proteome</keyword>
<evidence type="ECO:0000256" key="3">
    <source>
        <dbReference type="ARBA" id="ARBA00022475"/>
    </source>
</evidence>
<feature type="transmembrane region" description="Helical" evidence="14">
    <location>
        <begin position="96"/>
        <end position="121"/>
    </location>
</feature>
<feature type="transmembrane region" description="Helical" evidence="14">
    <location>
        <begin position="252"/>
        <end position="274"/>
    </location>
</feature>
<dbReference type="Pfam" id="PF01148">
    <property type="entry name" value="CTP_transf_1"/>
    <property type="match status" value="1"/>
</dbReference>
<comment type="subcellular location">
    <subcellularLocation>
        <location evidence="1">Cell membrane</location>
        <topology evidence="1">Multi-pass membrane protein</topology>
    </subcellularLocation>
</comment>
<comment type="similarity">
    <text evidence="2 13">Belongs to the CDS family.</text>
</comment>
<feature type="transmembrane region" description="Helical" evidence="14">
    <location>
        <begin position="38"/>
        <end position="58"/>
    </location>
</feature>
<keyword evidence="10 14" id="KW-0472">Membrane</keyword>
<organism evidence="15 16">
    <name type="scientific">Thraustotheca clavata</name>
    <dbReference type="NCBI Taxonomy" id="74557"/>
    <lineage>
        <taxon>Eukaryota</taxon>
        <taxon>Sar</taxon>
        <taxon>Stramenopiles</taxon>
        <taxon>Oomycota</taxon>
        <taxon>Saprolegniomycetes</taxon>
        <taxon>Saprolegniales</taxon>
        <taxon>Achlyaceae</taxon>
        <taxon>Thraustotheca</taxon>
    </lineage>
</organism>
<evidence type="ECO:0000256" key="14">
    <source>
        <dbReference type="SAM" id="Phobius"/>
    </source>
</evidence>
<feature type="transmembrane region" description="Helical" evidence="14">
    <location>
        <begin position="295"/>
        <end position="315"/>
    </location>
</feature>
<dbReference type="PANTHER" id="PTHR46382">
    <property type="entry name" value="PHOSPHATIDATE CYTIDYLYLTRANSFERASE"/>
    <property type="match status" value="1"/>
</dbReference>
<dbReference type="PROSITE" id="PS01315">
    <property type="entry name" value="CDS"/>
    <property type="match status" value="1"/>
</dbReference>
<evidence type="ECO:0000256" key="9">
    <source>
        <dbReference type="ARBA" id="ARBA00023098"/>
    </source>
</evidence>
<dbReference type="STRING" id="74557.A0A1V9Z3G9"/>
<dbReference type="OrthoDB" id="10260889at2759"/>
<dbReference type="PANTHER" id="PTHR46382:SF1">
    <property type="entry name" value="PHOSPHATIDATE CYTIDYLYLTRANSFERASE"/>
    <property type="match status" value="1"/>
</dbReference>
<keyword evidence="9" id="KW-0443">Lipid metabolism</keyword>
<evidence type="ECO:0000256" key="11">
    <source>
        <dbReference type="ARBA" id="ARBA00023209"/>
    </source>
</evidence>
<feature type="transmembrane region" description="Helical" evidence="14">
    <location>
        <begin position="14"/>
        <end position="33"/>
    </location>
</feature>
<accession>A0A1V9Z3G9</accession>
<keyword evidence="4" id="KW-0444">Lipid biosynthesis</keyword>
<feature type="transmembrane region" description="Helical" evidence="14">
    <location>
        <begin position="133"/>
        <end position="166"/>
    </location>
</feature>
<protein>
    <recommendedName>
        <fullName evidence="13">Phosphatidate cytidylyltransferase</fullName>
        <ecNumber evidence="13">2.7.7.41</ecNumber>
    </recommendedName>
</protein>
<sequence length="390" mass="42898">MTSNHVHESRLENFGKRLASGIVLSVGVLFVFYKSPSIATSGITSLLVSMCLYEYSWLSVRIKASVLKGIPSNDIAVDYEKYVLKMIFPNWSRRPFIFASALSVMLSTAACALAIAAYQFIDEDILPHIFSTLLLPYIVIATFGTTLAVAFAPSFIAATMIIFSQVSFSFIVNNSLLCPVNETRCIFIIDSSFMIISGFFAMVILHLMTSKTIEAAAVSILLDILAFLYVVGFLQVLVNFVVFSTKSDSRKLFVVLLLSVWAADSGSYFTGNLLRICKYSRAHHLAPTISPNKDVEGTIGGVLFAIAMMFGAVYWTNFSRPVFDLLAMTIVGIIFGRLGDLFESMIKRAAGVKDSSSLIPGHGGIMDRIDALLFASVVYCVFNLNDRLFH</sequence>
<keyword evidence="6 13" id="KW-0812">Transmembrane</keyword>
<comment type="caution">
    <text evidence="15">The sequence shown here is derived from an EMBL/GenBank/DDBJ whole genome shotgun (WGS) entry which is preliminary data.</text>
</comment>
<evidence type="ECO:0000256" key="13">
    <source>
        <dbReference type="RuleBase" id="RU003938"/>
    </source>
</evidence>
<comment type="pathway">
    <text evidence="13">Phospholipid metabolism; CDP-diacylglycerol biosynthesis; CDP-diacylglycerol from sn-glycerol 3-phosphate: step 3/3.</text>
</comment>
<dbReference type="InterPro" id="IPR000374">
    <property type="entry name" value="PC_trans"/>
</dbReference>
<evidence type="ECO:0000256" key="7">
    <source>
        <dbReference type="ARBA" id="ARBA00022695"/>
    </source>
</evidence>
<dbReference type="GO" id="GO:0004605">
    <property type="term" value="F:phosphatidate cytidylyltransferase activity"/>
    <property type="evidence" value="ECO:0007669"/>
    <property type="project" value="UniProtKB-EC"/>
</dbReference>
<evidence type="ECO:0000256" key="1">
    <source>
        <dbReference type="ARBA" id="ARBA00004651"/>
    </source>
</evidence>
<evidence type="ECO:0000313" key="15">
    <source>
        <dbReference type="EMBL" id="OQR92563.1"/>
    </source>
</evidence>
<keyword evidence="7 13" id="KW-0548">Nucleotidyltransferase</keyword>
<proteinExistence type="inferred from homology"/>
<comment type="catalytic activity">
    <reaction evidence="13">
        <text>a 1,2-diacyl-sn-glycero-3-phosphate + CTP + H(+) = a CDP-1,2-diacyl-sn-glycerol + diphosphate</text>
        <dbReference type="Rhea" id="RHEA:16229"/>
        <dbReference type="ChEBI" id="CHEBI:15378"/>
        <dbReference type="ChEBI" id="CHEBI:33019"/>
        <dbReference type="ChEBI" id="CHEBI:37563"/>
        <dbReference type="ChEBI" id="CHEBI:58332"/>
        <dbReference type="ChEBI" id="CHEBI:58608"/>
        <dbReference type="EC" id="2.7.7.41"/>
    </reaction>
</comment>
<dbReference type="GO" id="GO:0016024">
    <property type="term" value="P:CDP-diacylglycerol biosynthetic process"/>
    <property type="evidence" value="ECO:0007669"/>
    <property type="project" value="UniProtKB-UniPathway"/>
</dbReference>
<gene>
    <name evidence="15" type="ORF">THRCLA_22377</name>
</gene>
<dbReference type="GO" id="GO:0005886">
    <property type="term" value="C:plasma membrane"/>
    <property type="evidence" value="ECO:0007669"/>
    <property type="project" value="UniProtKB-SubCell"/>
</dbReference>